<sequence length="64" mass="7226">METMKHAILISIYGSLGRNFCGQSGEHKVLSSSHRQFRSYLVSAGSATILLGWYDLFFCHNYPV</sequence>
<organism evidence="1">
    <name type="scientific">Arundo donax</name>
    <name type="common">Giant reed</name>
    <name type="synonym">Donax arundinaceus</name>
    <dbReference type="NCBI Taxonomy" id="35708"/>
    <lineage>
        <taxon>Eukaryota</taxon>
        <taxon>Viridiplantae</taxon>
        <taxon>Streptophyta</taxon>
        <taxon>Embryophyta</taxon>
        <taxon>Tracheophyta</taxon>
        <taxon>Spermatophyta</taxon>
        <taxon>Magnoliopsida</taxon>
        <taxon>Liliopsida</taxon>
        <taxon>Poales</taxon>
        <taxon>Poaceae</taxon>
        <taxon>PACMAD clade</taxon>
        <taxon>Arundinoideae</taxon>
        <taxon>Arundineae</taxon>
        <taxon>Arundo</taxon>
    </lineage>
</organism>
<accession>A0A0A9FLH8</accession>
<name>A0A0A9FLH8_ARUDO</name>
<dbReference type="EMBL" id="GBRH01184021">
    <property type="protein sequence ID" value="JAE13875.1"/>
    <property type="molecule type" value="Transcribed_RNA"/>
</dbReference>
<dbReference type="AlphaFoldDB" id="A0A0A9FLH8"/>
<reference evidence="1" key="2">
    <citation type="journal article" date="2015" name="Data Brief">
        <title>Shoot transcriptome of the giant reed, Arundo donax.</title>
        <authorList>
            <person name="Barrero R.A."/>
            <person name="Guerrero F.D."/>
            <person name="Moolhuijzen P."/>
            <person name="Goolsby J.A."/>
            <person name="Tidwell J."/>
            <person name="Bellgard S.E."/>
            <person name="Bellgard M.I."/>
        </authorList>
    </citation>
    <scope>NUCLEOTIDE SEQUENCE</scope>
    <source>
        <tissue evidence="1">Shoot tissue taken approximately 20 cm above the soil surface</tissue>
    </source>
</reference>
<protein>
    <submittedName>
        <fullName evidence="1">Uncharacterized protein</fullName>
    </submittedName>
</protein>
<evidence type="ECO:0000313" key="1">
    <source>
        <dbReference type="EMBL" id="JAE13875.1"/>
    </source>
</evidence>
<reference evidence="1" key="1">
    <citation type="submission" date="2014-09" db="EMBL/GenBank/DDBJ databases">
        <authorList>
            <person name="Magalhaes I.L.F."/>
            <person name="Oliveira U."/>
            <person name="Santos F.R."/>
            <person name="Vidigal T.H.D.A."/>
            <person name="Brescovit A.D."/>
            <person name="Santos A.J."/>
        </authorList>
    </citation>
    <scope>NUCLEOTIDE SEQUENCE</scope>
    <source>
        <tissue evidence="1">Shoot tissue taken approximately 20 cm above the soil surface</tissue>
    </source>
</reference>
<proteinExistence type="predicted"/>